<dbReference type="Gene3D" id="3.40.50.2300">
    <property type="match status" value="1"/>
</dbReference>
<feature type="transmembrane region" description="Helical" evidence="13">
    <location>
        <begin position="414"/>
        <end position="435"/>
    </location>
</feature>
<feature type="transmembrane region" description="Helical" evidence="13">
    <location>
        <begin position="326"/>
        <end position="352"/>
    </location>
</feature>
<evidence type="ECO:0000256" key="5">
    <source>
        <dbReference type="ARBA" id="ARBA00022553"/>
    </source>
</evidence>
<feature type="transmembrane region" description="Helical" evidence="13">
    <location>
        <begin position="6"/>
        <end position="25"/>
    </location>
</feature>
<dbReference type="PROSITE" id="PS50109">
    <property type="entry name" value="HIS_KIN"/>
    <property type="match status" value="1"/>
</dbReference>
<dbReference type="AlphaFoldDB" id="A0A316FWV8"/>
<dbReference type="InterPro" id="IPR003594">
    <property type="entry name" value="HATPase_dom"/>
</dbReference>
<reference evidence="16 17" key="1">
    <citation type="submission" date="2018-05" db="EMBL/GenBank/DDBJ databases">
        <title>Genomic Encyclopedia of Type Strains, Phase IV (KMG-IV): sequencing the most valuable type-strain genomes for metagenomic binning, comparative biology and taxonomic classification.</title>
        <authorList>
            <person name="Goeker M."/>
        </authorList>
    </citation>
    <scope>NUCLEOTIDE SEQUENCE [LARGE SCALE GENOMIC DNA]</scope>
    <source>
        <strain evidence="16 17">DSM 25350</strain>
    </source>
</reference>
<evidence type="ECO:0000256" key="11">
    <source>
        <dbReference type="PROSITE-ProRule" id="PRU00169"/>
    </source>
</evidence>
<evidence type="ECO:0000256" key="6">
    <source>
        <dbReference type="ARBA" id="ARBA00022679"/>
    </source>
</evidence>
<dbReference type="SUPFAM" id="SSF55874">
    <property type="entry name" value="ATPase domain of HSP90 chaperone/DNA topoisomerase II/histidine kinase"/>
    <property type="match status" value="1"/>
</dbReference>
<evidence type="ECO:0000256" key="2">
    <source>
        <dbReference type="ARBA" id="ARBA00004141"/>
    </source>
</evidence>
<evidence type="ECO:0000256" key="7">
    <source>
        <dbReference type="ARBA" id="ARBA00022692"/>
    </source>
</evidence>
<comment type="similarity">
    <text evidence="3">Belongs to the sodium:solute symporter (SSF) (TC 2.A.21) family.</text>
</comment>
<feature type="transmembrane region" description="Helical" evidence="13">
    <location>
        <begin position="382"/>
        <end position="402"/>
    </location>
</feature>
<keyword evidence="12" id="KW-0175">Coiled coil</keyword>
<feature type="transmembrane region" description="Helical" evidence="13">
    <location>
        <begin position="161"/>
        <end position="178"/>
    </location>
</feature>
<dbReference type="SUPFAM" id="SSF47384">
    <property type="entry name" value="Homodimeric domain of signal transducing histidine kinase"/>
    <property type="match status" value="1"/>
</dbReference>
<feature type="transmembrane region" description="Helical" evidence="13">
    <location>
        <begin position="190"/>
        <end position="217"/>
    </location>
</feature>
<dbReference type="NCBIfam" id="NF041832">
    <property type="entry name" value="near_NosP_CTERM"/>
    <property type="match status" value="1"/>
</dbReference>
<dbReference type="PANTHER" id="PTHR43047:SF9">
    <property type="entry name" value="HISTIDINE KINASE"/>
    <property type="match status" value="1"/>
</dbReference>
<dbReference type="EMBL" id="QGGU01000003">
    <property type="protein sequence ID" value="PWK53294.1"/>
    <property type="molecule type" value="Genomic_DNA"/>
</dbReference>
<feature type="transmembrane region" description="Helical" evidence="13">
    <location>
        <begin position="37"/>
        <end position="56"/>
    </location>
</feature>
<dbReference type="GO" id="GO:0022857">
    <property type="term" value="F:transmembrane transporter activity"/>
    <property type="evidence" value="ECO:0007669"/>
    <property type="project" value="InterPro"/>
</dbReference>
<dbReference type="InterPro" id="IPR036097">
    <property type="entry name" value="HisK_dim/P_sf"/>
</dbReference>
<feature type="domain" description="Response regulatory" evidence="15">
    <location>
        <begin position="1047"/>
        <end position="1160"/>
    </location>
</feature>
<dbReference type="Pfam" id="PF00512">
    <property type="entry name" value="HisKA"/>
    <property type="match status" value="1"/>
</dbReference>
<dbReference type="SUPFAM" id="SSF52172">
    <property type="entry name" value="CheY-like"/>
    <property type="match status" value="1"/>
</dbReference>
<dbReference type="PANTHER" id="PTHR43047">
    <property type="entry name" value="TWO-COMPONENT HISTIDINE PROTEIN KINASE"/>
    <property type="match status" value="1"/>
</dbReference>
<dbReference type="InterPro" id="IPR005467">
    <property type="entry name" value="His_kinase_dom"/>
</dbReference>
<dbReference type="SMART" id="SM00448">
    <property type="entry name" value="REC"/>
    <property type="match status" value="1"/>
</dbReference>
<comment type="catalytic activity">
    <reaction evidence="1">
        <text>ATP + protein L-histidine = ADP + protein N-phospho-L-histidine.</text>
        <dbReference type="EC" id="2.7.13.3"/>
    </reaction>
</comment>
<evidence type="ECO:0000256" key="12">
    <source>
        <dbReference type="SAM" id="Coils"/>
    </source>
</evidence>
<evidence type="ECO:0000256" key="3">
    <source>
        <dbReference type="ARBA" id="ARBA00006434"/>
    </source>
</evidence>
<comment type="subcellular location">
    <subcellularLocation>
        <location evidence="2">Membrane</location>
        <topology evidence="2">Multi-pass membrane protein</topology>
    </subcellularLocation>
</comment>
<feature type="transmembrane region" description="Helical" evidence="13">
    <location>
        <begin position="282"/>
        <end position="306"/>
    </location>
</feature>
<dbReference type="SMART" id="SM00388">
    <property type="entry name" value="HisKA"/>
    <property type="match status" value="1"/>
</dbReference>
<keyword evidence="6" id="KW-0808">Transferase</keyword>
<dbReference type="InterPro" id="IPR004358">
    <property type="entry name" value="Sig_transdc_His_kin-like_C"/>
</dbReference>
<dbReference type="FunFam" id="3.30.565.10:FF:000049">
    <property type="entry name" value="Two-component sensor histidine kinase"/>
    <property type="match status" value="1"/>
</dbReference>
<feature type="transmembrane region" description="Helical" evidence="13">
    <location>
        <begin position="113"/>
        <end position="131"/>
    </location>
</feature>
<accession>A0A316FWV8</accession>
<feature type="domain" description="Histidine kinase" evidence="14">
    <location>
        <begin position="813"/>
        <end position="1024"/>
    </location>
</feature>
<keyword evidence="9 13" id="KW-1133">Transmembrane helix</keyword>
<dbReference type="InterPro" id="IPR038377">
    <property type="entry name" value="Na/Glc_symporter_sf"/>
</dbReference>
<keyword evidence="5 11" id="KW-0597">Phosphoprotein</keyword>
<dbReference type="InterPro" id="IPR011006">
    <property type="entry name" value="CheY-like_superfamily"/>
</dbReference>
<evidence type="ECO:0000256" key="8">
    <source>
        <dbReference type="ARBA" id="ARBA00022777"/>
    </source>
</evidence>
<feature type="transmembrane region" description="Helical" evidence="13">
    <location>
        <begin position="447"/>
        <end position="475"/>
    </location>
</feature>
<dbReference type="FunFam" id="1.10.287.130:FF:000063">
    <property type="entry name" value="Hybrid sensor histidine kinase/response regulator"/>
    <property type="match status" value="1"/>
</dbReference>
<dbReference type="EC" id="2.7.13.3" evidence="4"/>
<dbReference type="SUPFAM" id="SSF55785">
    <property type="entry name" value="PYP-like sensor domain (PAS domain)"/>
    <property type="match status" value="1"/>
</dbReference>
<dbReference type="InterPro" id="IPR001789">
    <property type="entry name" value="Sig_transdc_resp-reg_receiver"/>
</dbReference>
<feature type="modified residue" description="4-aspartylphosphate" evidence="11">
    <location>
        <position position="1096"/>
    </location>
</feature>
<dbReference type="InterPro" id="IPR035965">
    <property type="entry name" value="PAS-like_dom_sf"/>
</dbReference>
<comment type="caution">
    <text evidence="16">The sequence shown here is derived from an EMBL/GenBank/DDBJ whole genome shotgun (WGS) entry which is preliminary data.</text>
</comment>
<evidence type="ECO:0000313" key="17">
    <source>
        <dbReference type="Proteomes" id="UP000245790"/>
    </source>
</evidence>
<dbReference type="GO" id="GO:0009927">
    <property type="term" value="F:histidine phosphotransfer kinase activity"/>
    <property type="evidence" value="ECO:0007669"/>
    <property type="project" value="TreeGrafter"/>
</dbReference>
<dbReference type="CDD" id="cd00156">
    <property type="entry name" value="REC"/>
    <property type="match status" value="1"/>
</dbReference>
<keyword evidence="7 13" id="KW-0812">Transmembrane</keyword>
<dbReference type="RefSeq" id="WP_109762444.1">
    <property type="nucleotide sequence ID" value="NZ_QGGU01000003.1"/>
</dbReference>
<dbReference type="Proteomes" id="UP000245790">
    <property type="component" value="Unassembled WGS sequence"/>
</dbReference>
<evidence type="ECO:0000259" key="14">
    <source>
        <dbReference type="PROSITE" id="PS50109"/>
    </source>
</evidence>
<dbReference type="PRINTS" id="PR00344">
    <property type="entry name" value="BCTRLSENSOR"/>
</dbReference>
<feature type="transmembrane region" description="Helical" evidence="13">
    <location>
        <begin position="62"/>
        <end position="84"/>
    </location>
</feature>
<dbReference type="PROSITE" id="PS50110">
    <property type="entry name" value="RESPONSE_REGULATORY"/>
    <property type="match status" value="1"/>
</dbReference>
<keyword evidence="8" id="KW-0418">Kinase</keyword>
<name>A0A316FWV8_9GAMM</name>
<evidence type="ECO:0000256" key="4">
    <source>
        <dbReference type="ARBA" id="ARBA00012438"/>
    </source>
</evidence>
<dbReference type="CDD" id="cd10322">
    <property type="entry name" value="SLC5sbd"/>
    <property type="match status" value="1"/>
</dbReference>
<dbReference type="GO" id="GO:0000155">
    <property type="term" value="F:phosphorelay sensor kinase activity"/>
    <property type="evidence" value="ECO:0007669"/>
    <property type="project" value="InterPro"/>
</dbReference>
<dbReference type="CDD" id="cd00082">
    <property type="entry name" value="HisKA"/>
    <property type="match status" value="1"/>
</dbReference>
<dbReference type="PROSITE" id="PS50283">
    <property type="entry name" value="NA_SOLUT_SYMP_3"/>
    <property type="match status" value="1"/>
</dbReference>
<feature type="transmembrane region" description="Helical" evidence="13">
    <location>
        <begin position="244"/>
        <end position="261"/>
    </location>
</feature>
<dbReference type="Pfam" id="PF00072">
    <property type="entry name" value="Response_reg"/>
    <property type="match status" value="1"/>
</dbReference>
<feature type="coiled-coil region" evidence="12">
    <location>
        <begin position="758"/>
        <end position="806"/>
    </location>
</feature>
<evidence type="ECO:0000256" key="13">
    <source>
        <dbReference type="SAM" id="Phobius"/>
    </source>
</evidence>
<keyword evidence="10 13" id="KW-0472">Membrane</keyword>
<dbReference type="Gene3D" id="3.30.450.20">
    <property type="entry name" value="PAS domain"/>
    <property type="match status" value="1"/>
</dbReference>
<dbReference type="Gene3D" id="1.10.287.130">
    <property type="match status" value="1"/>
</dbReference>
<dbReference type="GO" id="GO:0005886">
    <property type="term" value="C:plasma membrane"/>
    <property type="evidence" value="ECO:0007669"/>
    <property type="project" value="TreeGrafter"/>
</dbReference>
<dbReference type="InterPro" id="IPR036890">
    <property type="entry name" value="HATPase_C_sf"/>
</dbReference>
<organism evidence="16 17">
    <name type="scientific">Pleionea mediterranea</name>
    <dbReference type="NCBI Taxonomy" id="523701"/>
    <lineage>
        <taxon>Bacteria</taxon>
        <taxon>Pseudomonadati</taxon>
        <taxon>Pseudomonadota</taxon>
        <taxon>Gammaproteobacteria</taxon>
        <taxon>Oceanospirillales</taxon>
        <taxon>Pleioneaceae</taxon>
        <taxon>Pleionea</taxon>
    </lineage>
</organism>
<gene>
    <name evidence="16" type="ORF">C8D97_103121</name>
</gene>
<dbReference type="Pfam" id="PF12860">
    <property type="entry name" value="PAS_7"/>
    <property type="match status" value="1"/>
</dbReference>
<evidence type="ECO:0000259" key="15">
    <source>
        <dbReference type="PROSITE" id="PS50110"/>
    </source>
</evidence>
<dbReference type="InterPro" id="IPR003661">
    <property type="entry name" value="HisK_dim/P_dom"/>
</dbReference>
<evidence type="ECO:0000256" key="1">
    <source>
        <dbReference type="ARBA" id="ARBA00000085"/>
    </source>
</evidence>
<dbReference type="InterPro" id="IPR001734">
    <property type="entry name" value="Na/solute_symporter"/>
</dbReference>
<dbReference type="Gene3D" id="3.30.565.10">
    <property type="entry name" value="Histidine kinase-like ATPase, C-terminal domain"/>
    <property type="match status" value="1"/>
</dbReference>
<dbReference type="Pfam" id="PF02518">
    <property type="entry name" value="HATPase_c"/>
    <property type="match status" value="1"/>
</dbReference>
<dbReference type="SMART" id="SM00387">
    <property type="entry name" value="HATPase_c"/>
    <property type="match status" value="1"/>
</dbReference>
<proteinExistence type="inferred from homology"/>
<evidence type="ECO:0000256" key="10">
    <source>
        <dbReference type="ARBA" id="ARBA00023136"/>
    </source>
</evidence>
<evidence type="ECO:0000313" key="16">
    <source>
        <dbReference type="EMBL" id="PWK53294.1"/>
    </source>
</evidence>
<sequence>MISSWLIITCSLIYVAILFAIAYFFEHRKTSARANTWVYSLSLAVYCTSWAFFGTIQQAAVTGWFFAPTYVGTILLLFFGWRFLRKLVSVSKANNITSIADFIASRYGKSQRLSGTITFIALIALIPYIALQLKALTTSYILMTSGTIGQITQSPSIMSDSAFYITLLMALFSIIFGTRRVDATEHQTGIIYAIAFESVIKLLAFLIMGVYICYYFFDGVVDVANKAQNIASIKTLWQQNYSPLLFWTHALLGLLAIICLPRQFHVLVVENKRINDVKSARWIFSGYLLLINLFILPIALAGLVYFNGMNVSPEMFILGFPLSDNSALFSLVAYIGGFSAATSMIIIVSIVLSTMVSNDIIIPLSVHYQWLRKERTNNVQQWLINIRRLVILCILLLAFVYYRTIATTSELASIGLLSFSLVAQFAPAIFGGLYWKKANKKGVVAGLIFGISIWLYTLLIPALVSAGYISSSILYDGLFSVSWLKPQELFGQSSFDTMTVGVFWSLLLNTLAYVYVSRITHASTLENLQAARFVSPKDLSYREDKLKINDRVTVGDLYELCERFIGSHKTDLFFTEELGIETISNAKSELATSQQIDTCQKRLSRVIGGSSARIVMDSLTGKRAMPLYDLVNIVDEASQMFTFNRELLQSAMENISHGISVIDKDLKLVAWNHQYQSLFNYPDELLTVGRPIADLIRFNAEQGVFGKGNIQQQVNKRLDYLRQASPHTFERYHTGGKVLKIQGNPMPGGGFVTVFIDITELRQKQQELAKINATLEDRVNSRTQELLTINQQLDKAKQTADEANKSKTRFLAAASHDILQPINAASLFTQALLESNDNQKVNSQLEQIKRALHSADELLTDLLDISKFDAGVVTPHIKPFPLQPLLLELYQEFSVIAQQKGVTLKLQPTKAIVKTDAALLRRIIQNFISNAIRYNSHGKVIIGVRKAGENLQLQVLDNGIGIKQNELESIFNEFTRVDQHSSNTGHGLGLAIVQRCSQLLHLPVKVASTFGKGSCFSITIPVTSYDYQAKSLANTDAEKPLMFDGIHILCVDNDPAILQAMESLLSQWGITCSTFQSLNEVKALPTYNEFDALIVDNHLDNGDTGFDVIHHIHNTHPLPTIIISADRSQALKDSAQNENIPLLYKPVKAIKLRALLKKILSR</sequence>
<protein>
    <recommendedName>
        <fullName evidence="4">histidine kinase</fullName>
        <ecNumber evidence="4">2.7.13.3</ecNumber>
    </recommendedName>
</protein>
<evidence type="ECO:0000256" key="9">
    <source>
        <dbReference type="ARBA" id="ARBA00022989"/>
    </source>
</evidence>
<dbReference type="OrthoDB" id="9764438at2"/>
<keyword evidence="17" id="KW-1185">Reference proteome</keyword>
<dbReference type="CDD" id="cd00075">
    <property type="entry name" value="HATPase"/>
    <property type="match status" value="1"/>
</dbReference>
<dbReference type="Gene3D" id="1.20.1730.10">
    <property type="entry name" value="Sodium/glucose cotransporter"/>
    <property type="match status" value="1"/>
</dbReference>